<dbReference type="GO" id="GO:0008236">
    <property type="term" value="F:serine-type peptidase activity"/>
    <property type="evidence" value="ECO:0007669"/>
    <property type="project" value="InterPro"/>
</dbReference>
<dbReference type="EMBL" id="LN649230">
    <property type="protein sequence ID" value="CEI62010.1"/>
    <property type="molecule type" value="Genomic_DNA"/>
</dbReference>
<accession>A0A2L2TN85</accession>
<sequence>MKFMPILLGLVATSIAQPIAKRAVFTQSTYDDLSISGGVAGNAQQEALQKLGGLPNNLSTVEKDDLDFLNSVNQIANDAETDAFNPAIDAASGEEADALQRGKIKNKVLKLTATVLKLEAQQAQGDDVADKLEEENKKLQNNIAQDQEAAGQASTFLPFNANERTARAFSYDMSSFHNMHPWLSYKLTTSRGLLRVLTPSNDQFIMFGSDKSWSLWDSTSINDAFVVDAPGDKAVVTKVHSPYLLGYSPTNPNGRGILVIGGGGYIELMLGREGVAVAKWLNSLGFYAFVLVHRFPNSETGPQAPLDDGRRALKIMAESGLTPKGVSICGLSSGGHLGAALLAEYPQAWTSPDPKIPQVEFAILGYGPISTNAIGRQIIENKPPLPPKEKQEFYNIVQPDVQLSSPAPPTFIVYSNNDPVVPVVNAYRLAEGFTKKGAPVELHIFADAPHGFALDSDKELPVSKWPLLCEAWLKQNKWIE</sequence>
<feature type="signal peptide" evidence="2">
    <location>
        <begin position="1"/>
        <end position="16"/>
    </location>
</feature>
<keyword evidence="5" id="KW-1185">Reference proteome</keyword>
<dbReference type="SUPFAM" id="SSF53474">
    <property type="entry name" value="alpha/beta-Hydrolases"/>
    <property type="match status" value="1"/>
</dbReference>
<evidence type="ECO:0000259" key="3">
    <source>
        <dbReference type="Pfam" id="PF00326"/>
    </source>
</evidence>
<dbReference type="PANTHER" id="PTHR38849:SF1">
    <property type="entry name" value="SMALL SECRETED PROTEIN"/>
    <property type="match status" value="1"/>
</dbReference>
<name>A0A2L2TN85_9HYPO</name>
<dbReference type="PANTHER" id="PTHR38849">
    <property type="entry name" value="SMALL SECRETED PROTEIN"/>
    <property type="match status" value="1"/>
</dbReference>
<dbReference type="GO" id="GO:0006508">
    <property type="term" value="P:proteolysis"/>
    <property type="evidence" value="ECO:0007669"/>
    <property type="project" value="InterPro"/>
</dbReference>
<feature type="coiled-coil region" evidence="1">
    <location>
        <begin position="118"/>
        <end position="149"/>
    </location>
</feature>
<keyword evidence="2" id="KW-0732">Signal</keyword>
<evidence type="ECO:0000256" key="2">
    <source>
        <dbReference type="SAM" id="SignalP"/>
    </source>
</evidence>
<organism evidence="4 5">
    <name type="scientific">Fusarium venenatum</name>
    <dbReference type="NCBI Taxonomy" id="56646"/>
    <lineage>
        <taxon>Eukaryota</taxon>
        <taxon>Fungi</taxon>
        <taxon>Dikarya</taxon>
        <taxon>Ascomycota</taxon>
        <taxon>Pezizomycotina</taxon>
        <taxon>Sordariomycetes</taxon>
        <taxon>Hypocreomycetidae</taxon>
        <taxon>Hypocreales</taxon>
        <taxon>Nectriaceae</taxon>
        <taxon>Fusarium</taxon>
    </lineage>
</organism>
<dbReference type="Gene3D" id="3.40.50.1820">
    <property type="entry name" value="alpha/beta hydrolase"/>
    <property type="match status" value="1"/>
</dbReference>
<keyword evidence="1" id="KW-0175">Coiled coil</keyword>
<dbReference type="InterPro" id="IPR001375">
    <property type="entry name" value="Peptidase_S9_cat"/>
</dbReference>
<dbReference type="AlphaFoldDB" id="A0A2L2TN85"/>
<feature type="domain" description="Peptidase S9 prolyl oligopeptidase catalytic" evidence="3">
    <location>
        <begin position="304"/>
        <end position="456"/>
    </location>
</feature>
<evidence type="ECO:0000313" key="4">
    <source>
        <dbReference type="EMBL" id="CEI62010.1"/>
    </source>
</evidence>
<dbReference type="Pfam" id="PF00326">
    <property type="entry name" value="Peptidase_S9"/>
    <property type="match status" value="1"/>
</dbReference>
<protein>
    <recommendedName>
        <fullName evidence="3">Peptidase S9 prolyl oligopeptidase catalytic domain-containing protein</fullName>
    </recommendedName>
</protein>
<dbReference type="STRING" id="56646.A0A2L2TN85"/>
<dbReference type="Proteomes" id="UP000245910">
    <property type="component" value="Chromosome II"/>
</dbReference>
<evidence type="ECO:0000313" key="5">
    <source>
        <dbReference type="Proteomes" id="UP000245910"/>
    </source>
</evidence>
<reference evidence="5" key="1">
    <citation type="submission" date="2014-10" db="EMBL/GenBank/DDBJ databases">
        <authorList>
            <person name="King R."/>
        </authorList>
    </citation>
    <scope>NUCLEOTIDE SEQUENCE [LARGE SCALE GENOMIC DNA]</scope>
    <source>
        <strain evidence="5">A3/5</strain>
    </source>
</reference>
<proteinExistence type="predicted"/>
<evidence type="ECO:0000256" key="1">
    <source>
        <dbReference type="SAM" id="Coils"/>
    </source>
</evidence>
<dbReference type="InterPro" id="IPR029058">
    <property type="entry name" value="AB_hydrolase_fold"/>
</dbReference>
<feature type="chain" id="PRO_5014656236" description="Peptidase S9 prolyl oligopeptidase catalytic domain-containing protein" evidence="2">
    <location>
        <begin position="17"/>
        <end position="480"/>
    </location>
</feature>